<dbReference type="GO" id="GO:0005874">
    <property type="term" value="C:microtubule"/>
    <property type="evidence" value="ECO:0007669"/>
    <property type="project" value="UniProtKB-KW"/>
</dbReference>
<dbReference type="GO" id="GO:0070652">
    <property type="term" value="C:HAUS complex"/>
    <property type="evidence" value="ECO:0007669"/>
    <property type="project" value="InterPro"/>
</dbReference>
<evidence type="ECO:0000256" key="9">
    <source>
        <dbReference type="ARBA" id="ARBA00023306"/>
    </source>
</evidence>
<accession>A0A8B7ZGC8</accession>
<evidence type="ECO:0000256" key="7">
    <source>
        <dbReference type="ARBA" id="ARBA00023054"/>
    </source>
</evidence>
<dbReference type="PANTHER" id="PTHR31570">
    <property type="entry name" value="HAUS AUGMIN-LIKE COMPLEX SUBUNIT 1"/>
    <property type="match status" value="1"/>
</dbReference>
<dbReference type="GeneID" id="110986805"/>
<keyword evidence="7 10" id="KW-0175">Coiled coil</keyword>
<evidence type="ECO:0000256" key="1">
    <source>
        <dbReference type="ARBA" id="ARBA00004186"/>
    </source>
</evidence>
<keyword evidence="11" id="KW-1185">Reference proteome</keyword>
<evidence type="ECO:0000256" key="3">
    <source>
        <dbReference type="ARBA" id="ARBA00022490"/>
    </source>
</evidence>
<dbReference type="Proteomes" id="UP000694845">
    <property type="component" value="Unplaced"/>
</dbReference>
<evidence type="ECO:0000256" key="8">
    <source>
        <dbReference type="ARBA" id="ARBA00023212"/>
    </source>
</evidence>
<name>A0A8B7ZGC8_ACAPL</name>
<dbReference type="GO" id="GO:0051225">
    <property type="term" value="P:spindle assembly"/>
    <property type="evidence" value="ECO:0007669"/>
    <property type="project" value="InterPro"/>
</dbReference>
<keyword evidence="9" id="KW-0131">Cell cycle</keyword>
<keyword evidence="6" id="KW-0498">Mitosis</keyword>
<evidence type="ECO:0000313" key="12">
    <source>
        <dbReference type="RefSeq" id="XP_022104708.1"/>
    </source>
</evidence>
<evidence type="ECO:0000256" key="4">
    <source>
        <dbReference type="ARBA" id="ARBA00022618"/>
    </source>
</evidence>
<dbReference type="InterPro" id="IPR026243">
    <property type="entry name" value="HAUS1"/>
</dbReference>
<dbReference type="GO" id="GO:0007098">
    <property type="term" value="P:centrosome cycle"/>
    <property type="evidence" value="ECO:0007669"/>
    <property type="project" value="TreeGrafter"/>
</dbReference>
<protein>
    <submittedName>
        <fullName evidence="12">HAUS augmin-like complex subunit 1 isoform X1</fullName>
    </submittedName>
</protein>
<dbReference type="GO" id="GO:0005819">
    <property type="term" value="C:spindle"/>
    <property type="evidence" value="ECO:0007669"/>
    <property type="project" value="UniProtKB-SubCell"/>
</dbReference>
<comment type="similarity">
    <text evidence="2">Belongs to the HAUS1 family.</text>
</comment>
<sequence>MRALFMSLQCSEKKTDVSIITWLAVKHGKMSSDEVVSERHREVRAWLERTFAGAAIPQYEINERTMEILQGLMTRNQERDREAQIVTEDAWQKTEEYNTEAIRLAGILQSVGLSATSLSQSGNVSLRTLASVAGTLEVKDASTSSYLLAMMEMSKVAMETEEARQQEKRLSEQLFSKTKAALIKCNTLRKALQALEEQAEFQGPELEKKNQQAGVLNSKAKEYQAQLHQLQMQLERNNVEPSLYHQSLVKLSEELVALNAKLAPLKSKLDSYHNLPPDISLAKVRIEEAKRELVPIEGCYDISTRRILLYVPSMSDRPAQRECVAGSYWERLGCGRLWRRGLAGSVCRGLHHPARKLHISDVNAASYIFLKQNSW</sequence>
<dbReference type="AlphaFoldDB" id="A0A8B7ZGC8"/>
<evidence type="ECO:0000256" key="2">
    <source>
        <dbReference type="ARBA" id="ARBA00005479"/>
    </source>
</evidence>
<dbReference type="RefSeq" id="XP_022104708.1">
    <property type="nucleotide sequence ID" value="XM_022249016.1"/>
</dbReference>
<dbReference type="Pfam" id="PF25762">
    <property type="entry name" value="HAUS1"/>
    <property type="match status" value="1"/>
</dbReference>
<gene>
    <name evidence="12" type="primary">LOC110986805</name>
</gene>
<dbReference type="PRINTS" id="PR02087">
    <property type="entry name" value="HAUSAUGMINL1"/>
</dbReference>
<reference evidence="12" key="1">
    <citation type="submission" date="2025-08" db="UniProtKB">
        <authorList>
            <consortium name="RefSeq"/>
        </authorList>
    </citation>
    <scope>IDENTIFICATION</scope>
</reference>
<evidence type="ECO:0000256" key="5">
    <source>
        <dbReference type="ARBA" id="ARBA00022701"/>
    </source>
</evidence>
<keyword evidence="8" id="KW-0206">Cytoskeleton</keyword>
<organism evidence="11 12">
    <name type="scientific">Acanthaster planci</name>
    <name type="common">Crown-of-thorns starfish</name>
    <dbReference type="NCBI Taxonomy" id="133434"/>
    <lineage>
        <taxon>Eukaryota</taxon>
        <taxon>Metazoa</taxon>
        <taxon>Echinodermata</taxon>
        <taxon>Eleutherozoa</taxon>
        <taxon>Asterozoa</taxon>
        <taxon>Asteroidea</taxon>
        <taxon>Valvatacea</taxon>
        <taxon>Valvatida</taxon>
        <taxon>Acanthasteridae</taxon>
        <taxon>Acanthaster</taxon>
    </lineage>
</organism>
<feature type="coiled-coil region" evidence="10">
    <location>
        <begin position="178"/>
        <end position="240"/>
    </location>
</feature>
<dbReference type="GO" id="GO:0051301">
    <property type="term" value="P:cell division"/>
    <property type="evidence" value="ECO:0007669"/>
    <property type="project" value="UniProtKB-KW"/>
</dbReference>
<dbReference type="KEGG" id="aplc:110986805"/>
<dbReference type="OrthoDB" id="5372507at2759"/>
<evidence type="ECO:0000256" key="10">
    <source>
        <dbReference type="SAM" id="Coils"/>
    </source>
</evidence>
<dbReference type="PANTHER" id="PTHR31570:SF1">
    <property type="entry name" value="HAUS AUGMIN-LIKE COMPLEX SUBUNIT 1"/>
    <property type="match status" value="1"/>
</dbReference>
<evidence type="ECO:0000313" key="11">
    <source>
        <dbReference type="Proteomes" id="UP000694845"/>
    </source>
</evidence>
<dbReference type="CTD" id="115106"/>
<dbReference type="GO" id="GO:0005829">
    <property type="term" value="C:cytosol"/>
    <property type="evidence" value="ECO:0007669"/>
    <property type="project" value="TreeGrafter"/>
</dbReference>
<evidence type="ECO:0000256" key="6">
    <source>
        <dbReference type="ARBA" id="ARBA00022776"/>
    </source>
</evidence>
<keyword evidence="3" id="KW-0963">Cytoplasm</keyword>
<proteinExistence type="inferred from homology"/>
<keyword evidence="4" id="KW-0132">Cell division</keyword>
<keyword evidence="5" id="KW-0493">Microtubule</keyword>
<comment type="subcellular location">
    <subcellularLocation>
        <location evidence="1">Cytoplasm</location>
        <location evidence="1">Cytoskeleton</location>
        <location evidence="1">Spindle</location>
    </subcellularLocation>
</comment>